<dbReference type="PANTHER" id="PTHR24260">
    <property type="match status" value="1"/>
</dbReference>
<keyword evidence="6" id="KW-0865">Zymogen</keyword>
<dbReference type="InterPro" id="IPR018114">
    <property type="entry name" value="TRYPSIN_HIS"/>
</dbReference>
<dbReference type="RefSeq" id="XP_030080141.1">
    <property type="nucleotide sequence ID" value="XM_030224281.1"/>
</dbReference>
<evidence type="ECO:0000313" key="11">
    <source>
        <dbReference type="Proteomes" id="UP000504633"/>
    </source>
</evidence>
<evidence type="ECO:0000256" key="2">
    <source>
        <dbReference type="ARBA" id="ARBA00022525"/>
    </source>
</evidence>
<dbReference type="InterPro" id="IPR051333">
    <property type="entry name" value="CLIP_Serine_Protease"/>
</dbReference>
<dbReference type="OrthoDB" id="10004439at2759"/>
<keyword evidence="5 8" id="KW-0720">Serine protease</keyword>
<evidence type="ECO:0000256" key="9">
    <source>
        <dbReference type="SAM" id="SignalP"/>
    </source>
</evidence>
<evidence type="ECO:0000256" key="7">
    <source>
        <dbReference type="ARBA" id="ARBA00023157"/>
    </source>
</evidence>
<evidence type="ECO:0000313" key="12">
    <source>
        <dbReference type="RefSeq" id="XP_030080141.1"/>
    </source>
</evidence>
<comment type="subcellular location">
    <subcellularLocation>
        <location evidence="1">Secreted</location>
    </subcellularLocation>
</comment>
<dbReference type="Gene3D" id="2.40.10.10">
    <property type="entry name" value="Trypsin-like serine proteases"/>
    <property type="match status" value="1"/>
</dbReference>
<evidence type="ECO:0000256" key="4">
    <source>
        <dbReference type="ARBA" id="ARBA00022801"/>
    </source>
</evidence>
<sequence>MDDGSFLFLLGLAIATPSGAAVAETQRVISPEAIFYRCFVDKYQVTTGSCKLLEDCPATSRHPIPMNCYFKNSKQYVWCPTPVTRTRVKGCDYARTRPSVSDGTPTEYREFPFMVALGWRSSFDESIHYRCGGSLIASKFVLTAAHCIDFGGQVPVTVRLGGDNLTMGMGVDNQIRRIFMHPAYDEKTAYNDIALLELEMDAPPSLVPVCLWQHAKLAEKELTAVGYGQISFTGLSSSQLLKVDLQHISDDLCQDYYTRELLAEGLAASQLCAGDTKGKGDTCQGDSGGPLLMRSDLTWYVVGVTSLGHGCATGPPSIYTRVSSHLDWIESVVWPEPEVQIVDSHFDPSIFF</sequence>
<dbReference type="InterPro" id="IPR009003">
    <property type="entry name" value="Peptidase_S1_PA"/>
</dbReference>
<dbReference type="SMART" id="SM00020">
    <property type="entry name" value="Tryp_SPc"/>
    <property type="match status" value="1"/>
</dbReference>
<evidence type="ECO:0000256" key="1">
    <source>
        <dbReference type="ARBA" id="ARBA00004613"/>
    </source>
</evidence>
<evidence type="ECO:0000256" key="8">
    <source>
        <dbReference type="RuleBase" id="RU363034"/>
    </source>
</evidence>
<keyword evidence="9" id="KW-0732">Signal</keyword>
<dbReference type="Pfam" id="PF00089">
    <property type="entry name" value="Trypsin"/>
    <property type="match status" value="1"/>
</dbReference>
<dbReference type="AlphaFoldDB" id="A0A6J2SSN9"/>
<evidence type="ECO:0000256" key="5">
    <source>
        <dbReference type="ARBA" id="ARBA00022825"/>
    </source>
</evidence>
<feature type="chain" id="PRO_5026729717" evidence="9">
    <location>
        <begin position="24"/>
        <end position="352"/>
    </location>
</feature>
<accession>A0A6J2SSN9</accession>
<keyword evidence="3 8" id="KW-0645">Protease</keyword>
<name>A0A6J2SSN9_DROHY</name>
<dbReference type="PANTHER" id="PTHR24260:SF135">
    <property type="entry name" value="CLIP DOMAIN-CONTAINING SERINE PROTEASE-RELATED"/>
    <property type="match status" value="1"/>
</dbReference>
<dbReference type="CDD" id="cd00190">
    <property type="entry name" value="Tryp_SPc"/>
    <property type="match status" value="1"/>
</dbReference>
<dbReference type="PROSITE" id="PS50240">
    <property type="entry name" value="TRYPSIN_DOM"/>
    <property type="match status" value="1"/>
</dbReference>
<dbReference type="GO" id="GO:0016485">
    <property type="term" value="P:protein processing"/>
    <property type="evidence" value="ECO:0007669"/>
    <property type="project" value="UniProtKB-ARBA"/>
</dbReference>
<dbReference type="OMA" id="DRCSING"/>
<gene>
    <name evidence="12" type="primary">LOC111598273</name>
</gene>
<dbReference type="FunFam" id="2.40.10.10:FF:000047">
    <property type="entry name" value="Trypsin eta"/>
    <property type="match status" value="1"/>
</dbReference>
<feature type="signal peptide" evidence="9">
    <location>
        <begin position="1"/>
        <end position="23"/>
    </location>
</feature>
<dbReference type="Proteomes" id="UP000504633">
    <property type="component" value="Unplaced"/>
</dbReference>
<dbReference type="InterPro" id="IPR001254">
    <property type="entry name" value="Trypsin_dom"/>
</dbReference>
<keyword evidence="4 8" id="KW-0378">Hydrolase</keyword>
<evidence type="ECO:0000256" key="3">
    <source>
        <dbReference type="ARBA" id="ARBA00022670"/>
    </source>
</evidence>
<dbReference type="KEGG" id="dhe:111598273"/>
<reference evidence="12" key="1">
    <citation type="submission" date="2025-08" db="UniProtKB">
        <authorList>
            <consortium name="RefSeq"/>
        </authorList>
    </citation>
    <scope>IDENTIFICATION</scope>
    <source>
        <strain evidence="12">15085-1641.00</strain>
        <tissue evidence="12">Whole body</tissue>
    </source>
</reference>
<dbReference type="InterPro" id="IPR033116">
    <property type="entry name" value="TRYPSIN_SER"/>
</dbReference>
<dbReference type="InterPro" id="IPR043504">
    <property type="entry name" value="Peptidase_S1_PA_chymotrypsin"/>
</dbReference>
<evidence type="ECO:0000256" key="6">
    <source>
        <dbReference type="ARBA" id="ARBA00023145"/>
    </source>
</evidence>
<keyword evidence="7" id="KW-1015">Disulfide bond</keyword>
<protein>
    <submittedName>
        <fullName evidence="12">Serine protease snake-like</fullName>
    </submittedName>
</protein>
<keyword evidence="2" id="KW-0964">Secreted</keyword>
<dbReference type="PROSITE" id="PS00135">
    <property type="entry name" value="TRYPSIN_SER"/>
    <property type="match status" value="1"/>
</dbReference>
<dbReference type="GO" id="GO:0004252">
    <property type="term" value="F:serine-type endopeptidase activity"/>
    <property type="evidence" value="ECO:0007669"/>
    <property type="project" value="InterPro"/>
</dbReference>
<dbReference type="PROSITE" id="PS00134">
    <property type="entry name" value="TRYPSIN_HIS"/>
    <property type="match status" value="1"/>
</dbReference>
<feature type="domain" description="Peptidase S1" evidence="10">
    <location>
        <begin position="100"/>
        <end position="334"/>
    </location>
</feature>
<dbReference type="SUPFAM" id="SSF50494">
    <property type="entry name" value="Trypsin-like serine proteases"/>
    <property type="match status" value="1"/>
</dbReference>
<dbReference type="PRINTS" id="PR00722">
    <property type="entry name" value="CHYMOTRYPSIN"/>
</dbReference>
<keyword evidence="11" id="KW-1185">Reference proteome</keyword>
<dbReference type="GO" id="GO:0005576">
    <property type="term" value="C:extracellular region"/>
    <property type="evidence" value="ECO:0007669"/>
    <property type="project" value="UniProtKB-SubCell"/>
</dbReference>
<organism evidence="11 12">
    <name type="scientific">Drosophila hydei</name>
    <name type="common">Fruit fly</name>
    <dbReference type="NCBI Taxonomy" id="7224"/>
    <lineage>
        <taxon>Eukaryota</taxon>
        <taxon>Metazoa</taxon>
        <taxon>Ecdysozoa</taxon>
        <taxon>Arthropoda</taxon>
        <taxon>Hexapoda</taxon>
        <taxon>Insecta</taxon>
        <taxon>Pterygota</taxon>
        <taxon>Neoptera</taxon>
        <taxon>Endopterygota</taxon>
        <taxon>Diptera</taxon>
        <taxon>Brachycera</taxon>
        <taxon>Muscomorpha</taxon>
        <taxon>Ephydroidea</taxon>
        <taxon>Drosophilidae</taxon>
        <taxon>Drosophila</taxon>
    </lineage>
</organism>
<dbReference type="InterPro" id="IPR001314">
    <property type="entry name" value="Peptidase_S1A"/>
</dbReference>
<proteinExistence type="predicted"/>
<dbReference type="GeneID" id="111598273"/>
<evidence type="ECO:0000259" key="10">
    <source>
        <dbReference type="PROSITE" id="PS50240"/>
    </source>
</evidence>